<name>A0ABP7E6R4_9ACTN</name>
<dbReference type="Proteomes" id="UP001500051">
    <property type="component" value="Unassembled WGS sequence"/>
</dbReference>
<keyword evidence="1" id="KW-0378">Hydrolase</keyword>
<comment type="caution">
    <text evidence="1">The sequence shown here is derived from an EMBL/GenBank/DDBJ whole genome shotgun (WGS) entry which is preliminary data.</text>
</comment>
<proteinExistence type="predicted"/>
<dbReference type="InterPro" id="IPR041492">
    <property type="entry name" value="HAD_2"/>
</dbReference>
<reference evidence="2" key="1">
    <citation type="journal article" date="2019" name="Int. J. Syst. Evol. Microbiol.">
        <title>The Global Catalogue of Microorganisms (GCM) 10K type strain sequencing project: providing services to taxonomists for standard genome sequencing and annotation.</title>
        <authorList>
            <consortium name="The Broad Institute Genomics Platform"/>
            <consortium name="The Broad Institute Genome Sequencing Center for Infectious Disease"/>
            <person name="Wu L."/>
            <person name="Ma J."/>
        </authorList>
    </citation>
    <scope>NUCLEOTIDE SEQUENCE [LARGE SCALE GENOMIC DNA]</scope>
    <source>
        <strain evidence="2">JCM 16548</strain>
    </source>
</reference>
<dbReference type="SUPFAM" id="SSF56784">
    <property type="entry name" value="HAD-like"/>
    <property type="match status" value="1"/>
</dbReference>
<dbReference type="EMBL" id="BAAAYX010000020">
    <property type="protein sequence ID" value="GAA3714321.1"/>
    <property type="molecule type" value="Genomic_DNA"/>
</dbReference>
<accession>A0ABP7E6R4</accession>
<dbReference type="InterPro" id="IPR023198">
    <property type="entry name" value="PGP-like_dom2"/>
</dbReference>
<evidence type="ECO:0000313" key="1">
    <source>
        <dbReference type="EMBL" id="GAA3714321.1"/>
    </source>
</evidence>
<organism evidence="1 2">
    <name type="scientific">Microlunatus aurantiacus</name>
    <dbReference type="NCBI Taxonomy" id="446786"/>
    <lineage>
        <taxon>Bacteria</taxon>
        <taxon>Bacillati</taxon>
        <taxon>Actinomycetota</taxon>
        <taxon>Actinomycetes</taxon>
        <taxon>Propionibacteriales</taxon>
        <taxon>Propionibacteriaceae</taxon>
        <taxon>Microlunatus</taxon>
    </lineage>
</organism>
<protein>
    <submittedName>
        <fullName evidence="1">HAD family hydrolase</fullName>
    </submittedName>
</protein>
<dbReference type="Gene3D" id="1.10.150.240">
    <property type="entry name" value="Putative phosphatase, domain 2"/>
    <property type="match status" value="1"/>
</dbReference>
<dbReference type="SFLD" id="SFLDS00003">
    <property type="entry name" value="Haloacid_Dehalogenase"/>
    <property type="match status" value="1"/>
</dbReference>
<dbReference type="SFLD" id="SFLDG01129">
    <property type="entry name" value="C1.5:_HAD__Beta-PGM__Phosphata"/>
    <property type="match status" value="1"/>
</dbReference>
<gene>
    <name evidence="1" type="ORF">GCM10022204_36750</name>
</gene>
<keyword evidence="2" id="KW-1185">Reference proteome</keyword>
<dbReference type="InterPro" id="IPR036412">
    <property type="entry name" value="HAD-like_sf"/>
</dbReference>
<dbReference type="Pfam" id="PF13419">
    <property type="entry name" value="HAD_2"/>
    <property type="match status" value="1"/>
</dbReference>
<dbReference type="InterPro" id="IPR050155">
    <property type="entry name" value="HAD-like_hydrolase_sf"/>
</dbReference>
<dbReference type="GO" id="GO:0016787">
    <property type="term" value="F:hydrolase activity"/>
    <property type="evidence" value="ECO:0007669"/>
    <property type="project" value="UniProtKB-KW"/>
</dbReference>
<sequence length="216" mass="22885">MPARLDGRTVVFDIDGTLLDSAAGILAGFQHALRAGGVPVPSETELRVHLGPPLREFLALAGVRPDRLDAAAQAYHEYYLREGLHRATRYPGVQDLLGALVDRGATLATATAKRTTTARAIVEAHGLTSYFTVIGGTDERRTSKAQTIAGVLDRLDAAPAATIMVGDRRHDIEGAHAQGVRAVGALWGYGVGDELREAGADWLARDAAECGRLLGL</sequence>
<dbReference type="PANTHER" id="PTHR43434:SF20">
    <property type="entry name" value="5'-NUCLEOTIDASE"/>
    <property type="match status" value="1"/>
</dbReference>
<dbReference type="PANTHER" id="PTHR43434">
    <property type="entry name" value="PHOSPHOGLYCOLATE PHOSPHATASE"/>
    <property type="match status" value="1"/>
</dbReference>
<dbReference type="InterPro" id="IPR023214">
    <property type="entry name" value="HAD_sf"/>
</dbReference>
<dbReference type="Gene3D" id="3.40.50.1000">
    <property type="entry name" value="HAD superfamily/HAD-like"/>
    <property type="match status" value="1"/>
</dbReference>
<dbReference type="RefSeq" id="WP_344813916.1">
    <property type="nucleotide sequence ID" value="NZ_BAAAYX010000020.1"/>
</dbReference>
<evidence type="ECO:0000313" key="2">
    <source>
        <dbReference type="Proteomes" id="UP001500051"/>
    </source>
</evidence>